<dbReference type="RefSeq" id="WP_285969925.1">
    <property type="nucleotide sequence ID" value="NZ_CP127294.1"/>
</dbReference>
<reference evidence="3 4" key="1">
    <citation type="submission" date="2023-06" db="EMBL/GenBank/DDBJ databases">
        <authorList>
            <person name="Oyuntsetseg B."/>
            <person name="Kim S.B."/>
        </authorList>
    </citation>
    <scope>NUCLEOTIDE SEQUENCE [LARGE SCALE GENOMIC DNA]</scope>
    <source>
        <strain evidence="3 4">2-15</strain>
    </source>
</reference>
<dbReference type="KEGG" id="acab:QRX50_49330"/>
<accession>A0A9Y2IHS8</accession>
<evidence type="ECO:0000313" key="4">
    <source>
        <dbReference type="Proteomes" id="UP001236014"/>
    </source>
</evidence>
<feature type="domain" description="DUF4396" evidence="2">
    <location>
        <begin position="83"/>
        <end position="211"/>
    </location>
</feature>
<keyword evidence="4" id="KW-1185">Reference proteome</keyword>
<feature type="transmembrane region" description="Helical" evidence="1">
    <location>
        <begin position="114"/>
        <end position="133"/>
    </location>
</feature>
<evidence type="ECO:0000256" key="1">
    <source>
        <dbReference type="SAM" id="Phobius"/>
    </source>
</evidence>
<feature type="transmembrane region" description="Helical" evidence="1">
    <location>
        <begin position="12"/>
        <end position="32"/>
    </location>
</feature>
<feature type="transmembrane region" description="Helical" evidence="1">
    <location>
        <begin position="145"/>
        <end position="174"/>
    </location>
</feature>
<organism evidence="3 4">
    <name type="scientific">Amycolatopsis carbonis</name>
    <dbReference type="NCBI Taxonomy" id="715471"/>
    <lineage>
        <taxon>Bacteria</taxon>
        <taxon>Bacillati</taxon>
        <taxon>Actinomycetota</taxon>
        <taxon>Actinomycetes</taxon>
        <taxon>Pseudonocardiales</taxon>
        <taxon>Pseudonocardiaceae</taxon>
        <taxon>Amycolatopsis</taxon>
    </lineage>
</organism>
<protein>
    <submittedName>
        <fullName evidence="3">DUF4396 domain-containing protein</fullName>
    </submittedName>
</protein>
<dbReference type="EMBL" id="CP127294">
    <property type="protein sequence ID" value="WIX79236.1"/>
    <property type="molecule type" value="Genomic_DNA"/>
</dbReference>
<gene>
    <name evidence="3" type="ORF">QRX50_49330</name>
</gene>
<feature type="transmembrane region" description="Helical" evidence="1">
    <location>
        <begin position="44"/>
        <end position="64"/>
    </location>
</feature>
<evidence type="ECO:0000259" key="2">
    <source>
        <dbReference type="Pfam" id="PF14342"/>
    </source>
</evidence>
<keyword evidence="1" id="KW-0472">Membrane</keyword>
<dbReference type="AlphaFoldDB" id="A0A9Y2IHS8"/>
<dbReference type="Pfam" id="PF14342">
    <property type="entry name" value="DUF4396"/>
    <property type="match status" value="1"/>
</dbReference>
<proteinExistence type="predicted"/>
<dbReference type="InterPro" id="IPR025509">
    <property type="entry name" value="DUF4396"/>
</dbReference>
<keyword evidence="1" id="KW-1133">Transmembrane helix</keyword>
<name>A0A9Y2IHS8_9PSEU</name>
<dbReference type="Proteomes" id="UP001236014">
    <property type="component" value="Chromosome"/>
</dbReference>
<sequence>MRSLPGWLTPLAWVFLTLAVASVAAIAYDIYGRGRRHARTTSELVWVGSALYLGPFALAAYARYGRAGSSAVRAGDRALPDGVATLPGGSTSAVAHVIAVPLVIASGLTIAGNAMWVMILVIVALSVALLYAYERSTGTARATPIPVATAIGVAVLTVVVFDIGMVGWMLVLYFTGFMPPASDASFWLLMQFGTVLGLLTSYPVVTRLTRRNRTAALA</sequence>
<feature type="transmembrane region" description="Helical" evidence="1">
    <location>
        <begin position="186"/>
        <end position="205"/>
    </location>
</feature>
<evidence type="ECO:0000313" key="3">
    <source>
        <dbReference type="EMBL" id="WIX79236.1"/>
    </source>
</evidence>
<keyword evidence="1" id="KW-0812">Transmembrane</keyword>